<evidence type="ECO:0000256" key="2">
    <source>
        <dbReference type="ARBA" id="ARBA00022692"/>
    </source>
</evidence>
<keyword evidence="3 6" id="KW-1133">Transmembrane helix</keyword>
<dbReference type="GO" id="GO:0005886">
    <property type="term" value="C:plasma membrane"/>
    <property type="evidence" value="ECO:0007669"/>
    <property type="project" value="TreeGrafter"/>
</dbReference>
<dbReference type="EMBL" id="JACMSC010000022">
    <property type="protein sequence ID" value="KAG6468544.1"/>
    <property type="molecule type" value="Genomic_DNA"/>
</dbReference>
<evidence type="ECO:0000256" key="4">
    <source>
        <dbReference type="ARBA" id="ARBA00023136"/>
    </source>
</evidence>
<gene>
    <name evidence="8" type="ORF">ZIOFF_073232</name>
</gene>
<reference evidence="8 9" key="1">
    <citation type="submission" date="2020-08" db="EMBL/GenBank/DDBJ databases">
        <title>Plant Genome Project.</title>
        <authorList>
            <person name="Zhang R.-G."/>
        </authorList>
    </citation>
    <scope>NUCLEOTIDE SEQUENCE [LARGE SCALE GENOMIC DNA]</scope>
    <source>
        <tissue evidence="8">Rhizome</tissue>
    </source>
</reference>
<feature type="compositionally biased region" description="Basic and acidic residues" evidence="5">
    <location>
        <begin position="1"/>
        <end position="11"/>
    </location>
</feature>
<feature type="region of interest" description="Disordered" evidence="5">
    <location>
        <begin position="1"/>
        <end position="38"/>
    </location>
</feature>
<evidence type="ECO:0000256" key="5">
    <source>
        <dbReference type="SAM" id="MobiDB-lite"/>
    </source>
</evidence>
<keyword evidence="2 6" id="KW-0812">Transmembrane</keyword>
<keyword evidence="4 6" id="KW-0472">Membrane</keyword>
<feature type="transmembrane region" description="Helical" evidence="6">
    <location>
        <begin position="51"/>
        <end position="77"/>
    </location>
</feature>
<sequence length="237" mass="26725">MAEIHRVHPLDLESSPPPPLAAPADETKKRIGQASSKPRTRRIIRSRCCRCLCWTLLALFVLVVALGATVGFLYLAFDPKIPDYSVDRLTVANFSIRDNMTVSATFNLTITMTNRNRRIGIYYRGGSRLSALYGDRQLCTGTFPVFYQGHRNTTVLNVPLTGETQLGGELLRDLAEQQQTGMIPLVFRGKVPVRVRLGRLKLPRVTFRFRCDITVNSLSANNNISLRSSRCRFRLKL</sequence>
<feature type="domain" description="Late embryogenesis abundant protein LEA-2 subgroup" evidence="7">
    <location>
        <begin position="109"/>
        <end position="202"/>
    </location>
</feature>
<proteinExistence type="predicted"/>
<organism evidence="8 9">
    <name type="scientific">Zingiber officinale</name>
    <name type="common">Ginger</name>
    <name type="synonym">Amomum zingiber</name>
    <dbReference type="NCBI Taxonomy" id="94328"/>
    <lineage>
        <taxon>Eukaryota</taxon>
        <taxon>Viridiplantae</taxon>
        <taxon>Streptophyta</taxon>
        <taxon>Embryophyta</taxon>
        <taxon>Tracheophyta</taxon>
        <taxon>Spermatophyta</taxon>
        <taxon>Magnoliopsida</taxon>
        <taxon>Liliopsida</taxon>
        <taxon>Zingiberales</taxon>
        <taxon>Zingiberaceae</taxon>
        <taxon>Zingiber</taxon>
    </lineage>
</organism>
<name>A0A8J5CSL7_ZINOF</name>
<evidence type="ECO:0000256" key="1">
    <source>
        <dbReference type="ARBA" id="ARBA00004167"/>
    </source>
</evidence>
<dbReference type="PANTHER" id="PTHR31234">
    <property type="entry name" value="LATE EMBRYOGENESIS ABUNDANT (LEA) HYDROXYPROLINE-RICH GLYCOPROTEIN FAMILY"/>
    <property type="match status" value="1"/>
</dbReference>
<comment type="caution">
    <text evidence="8">The sequence shown here is derived from an EMBL/GenBank/DDBJ whole genome shotgun (WGS) entry which is preliminary data.</text>
</comment>
<evidence type="ECO:0000259" key="7">
    <source>
        <dbReference type="Pfam" id="PF03168"/>
    </source>
</evidence>
<protein>
    <recommendedName>
        <fullName evidence="7">Late embryogenesis abundant protein LEA-2 subgroup domain-containing protein</fullName>
    </recommendedName>
</protein>
<dbReference type="Proteomes" id="UP000734854">
    <property type="component" value="Unassembled WGS sequence"/>
</dbReference>
<evidence type="ECO:0000313" key="9">
    <source>
        <dbReference type="Proteomes" id="UP000734854"/>
    </source>
</evidence>
<dbReference type="PANTHER" id="PTHR31234:SF72">
    <property type="entry name" value="NDR1_HIN1-LIKE PROTEIN 6"/>
    <property type="match status" value="1"/>
</dbReference>
<comment type="subcellular location">
    <subcellularLocation>
        <location evidence="1">Membrane</location>
        <topology evidence="1">Single-pass membrane protein</topology>
    </subcellularLocation>
</comment>
<dbReference type="GO" id="GO:0098542">
    <property type="term" value="P:defense response to other organism"/>
    <property type="evidence" value="ECO:0007669"/>
    <property type="project" value="InterPro"/>
</dbReference>
<evidence type="ECO:0000256" key="3">
    <source>
        <dbReference type="ARBA" id="ARBA00022989"/>
    </source>
</evidence>
<dbReference type="Pfam" id="PF03168">
    <property type="entry name" value="LEA_2"/>
    <property type="match status" value="1"/>
</dbReference>
<evidence type="ECO:0000313" key="8">
    <source>
        <dbReference type="EMBL" id="KAG6468544.1"/>
    </source>
</evidence>
<keyword evidence="9" id="KW-1185">Reference proteome</keyword>
<dbReference type="InterPro" id="IPR004864">
    <property type="entry name" value="LEA_2"/>
</dbReference>
<dbReference type="InterPro" id="IPR044839">
    <property type="entry name" value="NDR1-like"/>
</dbReference>
<evidence type="ECO:0000256" key="6">
    <source>
        <dbReference type="SAM" id="Phobius"/>
    </source>
</evidence>
<dbReference type="AlphaFoldDB" id="A0A8J5CSL7"/>
<dbReference type="OrthoDB" id="1917746at2759"/>
<accession>A0A8J5CSL7</accession>